<dbReference type="InterPro" id="IPR009045">
    <property type="entry name" value="Zn_M74/Hedgehog-like"/>
</dbReference>
<evidence type="ECO:0000256" key="9">
    <source>
        <dbReference type="HAMAP-Rule" id="MF_01924"/>
    </source>
</evidence>
<keyword evidence="10" id="KW-0472">Membrane</keyword>
<dbReference type="RefSeq" id="WP_156203291.1">
    <property type="nucleotide sequence ID" value="NZ_CP046457.1"/>
</dbReference>
<dbReference type="Gene3D" id="3.30.1380.10">
    <property type="match status" value="1"/>
</dbReference>
<dbReference type="GO" id="GO:0071555">
    <property type="term" value="P:cell wall organization"/>
    <property type="evidence" value="ECO:0007669"/>
    <property type="project" value="UniProtKB-KW"/>
</dbReference>
<dbReference type="PANTHER" id="PTHR43126:SF1">
    <property type="entry name" value="D-ALANYL-D-ALANINE DIPEPTIDASE"/>
    <property type="match status" value="1"/>
</dbReference>
<keyword evidence="2 9" id="KW-0645">Protease</keyword>
<name>A0A6I6DDP0_9FIRM</name>
<keyword evidence="4 9" id="KW-0378">Hydrolase</keyword>
<evidence type="ECO:0000256" key="7">
    <source>
        <dbReference type="ARBA" id="ARBA00023049"/>
    </source>
</evidence>
<evidence type="ECO:0000256" key="5">
    <source>
        <dbReference type="ARBA" id="ARBA00022833"/>
    </source>
</evidence>
<evidence type="ECO:0000256" key="4">
    <source>
        <dbReference type="ARBA" id="ARBA00022801"/>
    </source>
</evidence>
<proteinExistence type="inferred from homology"/>
<protein>
    <recommendedName>
        <fullName evidence="9">D-alanyl-D-alanine dipeptidase</fullName>
        <shortName evidence="9">D-Ala-D-Ala dipeptidase</shortName>
        <ecNumber evidence="9">3.4.13.22</ecNumber>
    </recommendedName>
</protein>
<dbReference type="Proteomes" id="UP000426444">
    <property type="component" value="Chromosome"/>
</dbReference>
<dbReference type="AlphaFoldDB" id="A0A6I6DDP0"/>
<evidence type="ECO:0000256" key="1">
    <source>
        <dbReference type="ARBA" id="ARBA00001362"/>
    </source>
</evidence>
<evidence type="ECO:0000256" key="6">
    <source>
        <dbReference type="ARBA" id="ARBA00022997"/>
    </source>
</evidence>
<dbReference type="GO" id="GO:0008270">
    <property type="term" value="F:zinc ion binding"/>
    <property type="evidence" value="ECO:0007669"/>
    <property type="project" value="UniProtKB-UniRule"/>
</dbReference>
<dbReference type="GO" id="GO:0160237">
    <property type="term" value="F:D-Ala-D-Ala dipeptidase activity"/>
    <property type="evidence" value="ECO:0007669"/>
    <property type="project" value="UniProtKB-EC"/>
</dbReference>
<keyword evidence="12" id="KW-1185">Reference proteome</keyword>
<keyword evidence="3 9" id="KW-0479">Metal-binding</keyword>
<organism evidence="11 12">
    <name type="scientific">Candidatus Syntrophocurvum alkaliphilum</name>
    <dbReference type="NCBI Taxonomy" id="2293317"/>
    <lineage>
        <taxon>Bacteria</taxon>
        <taxon>Bacillati</taxon>
        <taxon>Bacillota</taxon>
        <taxon>Clostridia</taxon>
        <taxon>Eubacteriales</taxon>
        <taxon>Syntrophomonadaceae</taxon>
        <taxon>Candidatus Syntrophocurvum</taxon>
    </lineage>
</organism>
<dbReference type="EMBL" id="CP046457">
    <property type="protein sequence ID" value="QGT99386.1"/>
    <property type="molecule type" value="Genomic_DNA"/>
</dbReference>
<sequence>MKNWFNRRNLLTFSVLAIMYLFFVSYNLEQMPVKKEALEEKPTNKPNTEVVETSPYDMVEINEIAPNVIIELRYATDNNVFGESVYDTDIAYLRRGTAEKLNNAQNEAEQHGYSLKVWDPYRPPEAQFKLWEIMPDSRYVANPHTGYSFHSTGAAVDVTLVDNEGYELLMPSEFDDFTPRANRDYTDIPQEAAENSILLEEIMINNGFESIFFEWWHFVDSDRDKYEVIDSSEIPGFND</sequence>
<comment type="function">
    <text evidence="9">Catalyzes hydrolysis of the D-alanyl-D-alanine dipeptide.</text>
</comment>
<dbReference type="EC" id="3.4.13.22" evidence="9"/>
<feature type="binding site" evidence="9">
    <location>
        <position position="157"/>
    </location>
    <ligand>
        <name>Zn(2+)</name>
        <dbReference type="ChEBI" id="CHEBI:29105"/>
        <note>catalytic</note>
    </ligand>
</feature>
<dbReference type="PANTHER" id="PTHR43126">
    <property type="entry name" value="D-ALANYL-D-ALANINE DIPEPTIDASE"/>
    <property type="match status" value="1"/>
</dbReference>
<comment type="catalytic activity">
    <reaction evidence="1 9">
        <text>D-alanyl-D-alanine + H2O = 2 D-alanine</text>
        <dbReference type="Rhea" id="RHEA:20661"/>
        <dbReference type="ChEBI" id="CHEBI:15377"/>
        <dbReference type="ChEBI" id="CHEBI:57416"/>
        <dbReference type="ChEBI" id="CHEBI:57822"/>
        <dbReference type="EC" id="3.4.13.22"/>
    </reaction>
</comment>
<evidence type="ECO:0000313" key="11">
    <source>
        <dbReference type="EMBL" id="QGT99386.1"/>
    </source>
</evidence>
<dbReference type="SUPFAM" id="SSF55166">
    <property type="entry name" value="Hedgehog/DD-peptidase"/>
    <property type="match status" value="1"/>
</dbReference>
<reference evidence="12" key="1">
    <citation type="journal article" date="2019" name="Microbiology">
        <title>Complete Genome Sequence of an Uncultured Bacterium of the Candidate Phylum Bipolaricaulota.</title>
        <authorList>
            <person name="Kadnikov V.V."/>
            <person name="Mardanov A.V."/>
            <person name="Beletsky A.V."/>
            <person name="Frank Y.A."/>
            <person name="Karnachuk O.V."/>
            <person name="Ravin N.V."/>
        </authorList>
    </citation>
    <scope>NUCLEOTIDE SEQUENCE [LARGE SCALE GENOMIC DNA]</scope>
</reference>
<dbReference type="KEGG" id="salq:SYNTR_0793"/>
<evidence type="ECO:0000313" key="12">
    <source>
        <dbReference type="Proteomes" id="UP000426444"/>
    </source>
</evidence>
<dbReference type="InterPro" id="IPR000755">
    <property type="entry name" value="A_A_dipeptidase"/>
</dbReference>
<keyword evidence="5 9" id="KW-0862">Zinc</keyword>
<dbReference type="HAMAP" id="MF_01924">
    <property type="entry name" value="A_A_dipeptidase"/>
    <property type="match status" value="1"/>
</dbReference>
<keyword evidence="8" id="KW-0961">Cell wall biogenesis/degradation</keyword>
<feature type="binding site" evidence="9">
    <location>
        <position position="150"/>
    </location>
    <ligand>
        <name>Zn(2+)</name>
        <dbReference type="ChEBI" id="CHEBI:29105"/>
        <note>catalytic</note>
    </ligand>
</feature>
<gene>
    <name evidence="11" type="ORF">SYNTR_0793</name>
</gene>
<feature type="binding site" evidence="9">
    <location>
        <position position="217"/>
    </location>
    <ligand>
        <name>Zn(2+)</name>
        <dbReference type="ChEBI" id="CHEBI:29105"/>
        <note>catalytic</note>
    </ligand>
</feature>
<evidence type="ECO:0000256" key="10">
    <source>
        <dbReference type="SAM" id="Phobius"/>
    </source>
</evidence>
<accession>A0A6I6DDP0</accession>
<keyword evidence="7 9" id="KW-0482">Metalloprotease</keyword>
<keyword evidence="10" id="KW-0812">Transmembrane</keyword>
<evidence type="ECO:0000256" key="3">
    <source>
        <dbReference type="ARBA" id="ARBA00022723"/>
    </source>
</evidence>
<comment type="similarity">
    <text evidence="9">Belongs to the peptidase M15D family.</text>
</comment>
<dbReference type="GO" id="GO:0006508">
    <property type="term" value="P:proteolysis"/>
    <property type="evidence" value="ECO:0007669"/>
    <property type="project" value="UniProtKB-KW"/>
</dbReference>
<evidence type="ECO:0000256" key="2">
    <source>
        <dbReference type="ARBA" id="ARBA00022670"/>
    </source>
</evidence>
<keyword evidence="10" id="KW-1133">Transmembrane helix</keyword>
<dbReference type="GO" id="GO:0008237">
    <property type="term" value="F:metallopeptidase activity"/>
    <property type="evidence" value="ECO:0007669"/>
    <property type="project" value="UniProtKB-KW"/>
</dbReference>
<evidence type="ECO:0000256" key="8">
    <source>
        <dbReference type="ARBA" id="ARBA00023316"/>
    </source>
</evidence>
<feature type="active site" description="Proton donor/acceptor" evidence="9">
    <location>
        <position position="214"/>
    </location>
</feature>
<feature type="site" description="Transition state stabilizer" evidence="9">
    <location>
        <position position="122"/>
    </location>
</feature>
<feature type="transmembrane region" description="Helical" evidence="10">
    <location>
        <begin position="9"/>
        <end position="28"/>
    </location>
</feature>
<dbReference type="Pfam" id="PF01427">
    <property type="entry name" value="Peptidase_M15"/>
    <property type="match status" value="1"/>
</dbReference>
<keyword evidence="6 9" id="KW-0224">Dipeptidase</keyword>
<dbReference type="OrthoDB" id="9801430at2"/>
<comment type="cofactor">
    <cofactor evidence="9">
        <name>Zn(2+)</name>
        <dbReference type="ChEBI" id="CHEBI:29105"/>
    </cofactor>
    <text evidence="9">Binds 1 zinc ion per subunit.</text>
</comment>
<dbReference type="CDD" id="cd14840">
    <property type="entry name" value="D-Ala-D-Ala_dipeptidase_Aad"/>
    <property type="match status" value="1"/>
</dbReference>